<accession>A0ABN3V8Z2</accession>
<gene>
    <name evidence="1" type="ORF">GCM10010470_16190</name>
</gene>
<comment type="caution">
    <text evidence="1">The sequence shown here is derived from an EMBL/GenBank/DDBJ whole genome shotgun (WGS) entry which is preliminary data.</text>
</comment>
<keyword evidence="2" id="KW-1185">Reference proteome</keyword>
<evidence type="ECO:0000313" key="1">
    <source>
        <dbReference type="EMBL" id="GAA2782989.1"/>
    </source>
</evidence>
<reference evidence="1 2" key="1">
    <citation type="journal article" date="2019" name="Int. J. Syst. Evol. Microbiol.">
        <title>The Global Catalogue of Microorganisms (GCM) 10K type strain sequencing project: providing services to taxonomists for standard genome sequencing and annotation.</title>
        <authorList>
            <consortium name="The Broad Institute Genomics Platform"/>
            <consortium name="The Broad Institute Genome Sequencing Center for Infectious Disease"/>
            <person name="Wu L."/>
            <person name="Ma J."/>
        </authorList>
    </citation>
    <scope>NUCLEOTIDE SEQUENCE [LARGE SCALE GENOMIC DNA]</scope>
    <source>
        <strain evidence="1 2">JCM 9383</strain>
    </source>
</reference>
<evidence type="ECO:0000313" key="2">
    <source>
        <dbReference type="Proteomes" id="UP001500979"/>
    </source>
</evidence>
<proteinExistence type="predicted"/>
<dbReference type="EMBL" id="BAAAUX010000009">
    <property type="protein sequence ID" value="GAA2782989.1"/>
    <property type="molecule type" value="Genomic_DNA"/>
</dbReference>
<organism evidence="1 2">
    <name type="scientific">Saccharopolyspora taberi</name>
    <dbReference type="NCBI Taxonomy" id="60895"/>
    <lineage>
        <taxon>Bacteria</taxon>
        <taxon>Bacillati</taxon>
        <taxon>Actinomycetota</taxon>
        <taxon>Actinomycetes</taxon>
        <taxon>Pseudonocardiales</taxon>
        <taxon>Pseudonocardiaceae</taxon>
        <taxon>Saccharopolyspora</taxon>
    </lineage>
</organism>
<name>A0ABN3V8Z2_9PSEU</name>
<sequence>MVIGYDGDGRPHDVIVVDGHEAAVTYYELDSDARLLRRGRAQEWLHQQEQRATQASPQAGRWIRRWAHQTAQSGAIAVHGGA</sequence>
<dbReference type="Proteomes" id="UP001500979">
    <property type="component" value="Unassembled WGS sequence"/>
</dbReference>
<protein>
    <submittedName>
        <fullName evidence="1">Uncharacterized protein</fullName>
    </submittedName>
</protein>